<name>A0ABZ0SNF3_9MICO</name>
<dbReference type="Pfam" id="PF13347">
    <property type="entry name" value="MFS_2"/>
    <property type="match status" value="1"/>
</dbReference>
<feature type="transmembrane region" description="Helical" evidence="2">
    <location>
        <begin position="339"/>
        <end position="357"/>
    </location>
</feature>
<protein>
    <submittedName>
        <fullName evidence="3">MFS transporter</fullName>
    </submittedName>
</protein>
<proteinExistence type="predicted"/>
<feature type="transmembrane region" description="Helical" evidence="2">
    <location>
        <begin position="409"/>
        <end position="431"/>
    </location>
</feature>
<sequence length="535" mass="56963">MHHPMRPPRDTRHPEASLAPSHPKKDSMTTKSEARATRKAEKANDPTRVSFWKFLTWSATGASYAVSVMLLGYFTIYATDSLGLNAGIVAGILVFVKILDALGLLWSGWLIDRAPETRWGKARPFELAIVGVWVASALLFSIPGGLGDVAKYIWIGVAYALISAVFTPLLNSNDPLYLARAFGSRDAITKISSRSGIFVGLFAIVAGIGLPLIFGSAGKDPSAWTIAAWSLAVPMALFGLGRFVFNKEKYLTEDPTTPKVTLKEIWTVLKSNRHLWTIAAIQFVNAFVGFIGVGTYYFRYIVGDLSLLALASAMNILLLPILIFLPVLVRKFGIAKTMFVANLIGAAGFVLFALGGLGMPFVIAALLFSAVAGIPIAFLIPVMIIDSATYNEWQGNRRLESVGGAVTGFGRNIAAAISVGATGLVLTATGYNGTLDVQAPAATAGITVLASWVPAALTVISAFVALGYGKFERQLPTITADIDLRRMEEANGEVPAWATPYMATAATAASGIHIVTEGHTAHGADAGPERSSRDV</sequence>
<dbReference type="PANTHER" id="PTHR11328:SF24">
    <property type="entry name" value="MAJOR FACILITATOR SUPERFAMILY (MFS) PROFILE DOMAIN-CONTAINING PROTEIN"/>
    <property type="match status" value="1"/>
</dbReference>
<feature type="transmembrane region" description="Helical" evidence="2">
    <location>
        <begin position="54"/>
        <end position="76"/>
    </location>
</feature>
<evidence type="ECO:0000256" key="1">
    <source>
        <dbReference type="SAM" id="MobiDB-lite"/>
    </source>
</evidence>
<keyword evidence="4" id="KW-1185">Reference proteome</keyword>
<keyword evidence="2" id="KW-0472">Membrane</keyword>
<evidence type="ECO:0000256" key="2">
    <source>
        <dbReference type="SAM" id="Phobius"/>
    </source>
</evidence>
<accession>A0ABZ0SNF3</accession>
<feature type="compositionally biased region" description="Basic and acidic residues" evidence="1">
    <location>
        <begin position="23"/>
        <end position="42"/>
    </location>
</feature>
<organism evidence="3 4">
    <name type="scientific">Microbacterium rhizosphaerae</name>
    <dbReference type="NCBI Taxonomy" id="1678237"/>
    <lineage>
        <taxon>Bacteria</taxon>
        <taxon>Bacillati</taxon>
        <taxon>Actinomycetota</taxon>
        <taxon>Actinomycetes</taxon>
        <taxon>Micrococcales</taxon>
        <taxon>Microbacteriaceae</taxon>
        <taxon>Microbacterium</taxon>
    </lineage>
</organism>
<feature type="transmembrane region" description="Helical" evidence="2">
    <location>
        <begin position="226"/>
        <end position="245"/>
    </location>
</feature>
<dbReference type="PANTHER" id="PTHR11328">
    <property type="entry name" value="MAJOR FACILITATOR SUPERFAMILY DOMAIN-CONTAINING PROTEIN"/>
    <property type="match status" value="1"/>
</dbReference>
<evidence type="ECO:0000313" key="3">
    <source>
        <dbReference type="EMBL" id="WPR89358.1"/>
    </source>
</evidence>
<feature type="transmembrane region" description="Helical" evidence="2">
    <location>
        <begin position="191"/>
        <end position="214"/>
    </location>
</feature>
<feature type="transmembrane region" description="Helical" evidence="2">
    <location>
        <begin position="152"/>
        <end position="170"/>
    </location>
</feature>
<gene>
    <name evidence="3" type="ORF">SM116_16595</name>
</gene>
<dbReference type="Gene3D" id="1.20.1250.20">
    <property type="entry name" value="MFS general substrate transporter like domains"/>
    <property type="match status" value="2"/>
</dbReference>
<keyword evidence="2" id="KW-1133">Transmembrane helix</keyword>
<dbReference type="EMBL" id="CP139368">
    <property type="protein sequence ID" value="WPR89358.1"/>
    <property type="molecule type" value="Genomic_DNA"/>
</dbReference>
<dbReference type="RefSeq" id="WP_320942074.1">
    <property type="nucleotide sequence ID" value="NZ_CP139368.1"/>
</dbReference>
<feature type="transmembrane region" description="Helical" evidence="2">
    <location>
        <begin position="275"/>
        <end position="299"/>
    </location>
</feature>
<evidence type="ECO:0000313" key="4">
    <source>
        <dbReference type="Proteomes" id="UP001323798"/>
    </source>
</evidence>
<feature type="transmembrane region" description="Helical" evidence="2">
    <location>
        <begin position="443"/>
        <end position="468"/>
    </location>
</feature>
<feature type="transmembrane region" description="Helical" evidence="2">
    <location>
        <begin position="305"/>
        <end position="327"/>
    </location>
</feature>
<keyword evidence="2" id="KW-0812">Transmembrane</keyword>
<dbReference type="InterPro" id="IPR036259">
    <property type="entry name" value="MFS_trans_sf"/>
</dbReference>
<dbReference type="SUPFAM" id="SSF103473">
    <property type="entry name" value="MFS general substrate transporter"/>
    <property type="match status" value="1"/>
</dbReference>
<feature type="transmembrane region" description="Helical" evidence="2">
    <location>
        <begin position="127"/>
        <end position="146"/>
    </location>
</feature>
<dbReference type="InterPro" id="IPR039672">
    <property type="entry name" value="MFS_2"/>
</dbReference>
<feature type="transmembrane region" description="Helical" evidence="2">
    <location>
        <begin position="363"/>
        <end position="388"/>
    </location>
</feature>
<feature type="region of interest" description="Disordered" evidence="1">
    <location>
        <begin position="1"/>
        <end position="42"/>
    </location>
</feature>
<feature type="transmembrane region" description="Helical" evidence="2">
    <location>
        <begin position="82"/>
        <end position="106"/>
    </location>
</feature>
<reference evidence="3 4" key="1">
    <citation type="submission" date="2023-11" db="EMBL/GenBank/DDBJ databases">
        <title>Genome sequence of Microbacterium rhizosphaerae KACC 19337.</title>
        <authorList>
            <person name="Choi H."/>
            <person name="Kim S."/>
            <person name="Kim Y."/>
            <person name="Kwon S.-W."/>
            <person name="Heo J."/>
        </authorList>
    </citation>
    <scope>NUCLEOTIDE SEQUENCE [LARGE SCALE GENOMIC DNA]</scope>
    <source>
        <strain evidence="3 4">KACC 19337</strain>
    </source>
</reference>
<dbReference type="Proteomes" id="UP001323798">
    <property type="component" value="Chromosome"/>
</dbReference>